<feature type="region of interest" description="Disordered" evidence="1">
    <location>
        <begin position="1"/>
        <end position="48"/>
    </location>
</feature>
<dbReference type="Proteomes" id="UP000604046">
    <property type="component" value="Unassembled WGS sequence"/>
</dbReference>
<feature type="region of interest" description="Disordered" evidence="1">
    <location>
        <begin position="219"/>
        <end position="241"/>
    </location>
</feature>
<evidence type="ECO:0000256" key="1">
    <source>
        <dbReference type="SAM" id="MobiDB-lite"/>
    </source>
</evidence>
<proteinExistence type="predicted"/>
<gene>
    <name evidence="2" type="ORF">SNAT2548_LOCUS32116</name>
</gene>
<feature type="region of interest" description="Disordered" evidence="1">
    <location>
        <begin position="131"/>
        <end position="189"/>
    </location>
</feature>
<organism evidence="2 3">
    <name type="scientific">Symbiodinium natans</name>
    <dbReference type="NCBI Taxonomy" id="878477"/>
    <lineage>
        <taxon>Eukaryota</taxon>
        <taxon>Sar</taxon>
        <taxon>Alveolata</taxon>
        <taxon>Dinophyceae</taxon>
        <taxon>Suessiales</taxon>
        <taxon>Symbiodiniaceae</taxon>
        <taxon>Symbiodinium</taxon>
    </lineage>
</organism>
<dbReference type="EMBL" id="CAJNDS010002693">
    <property type="protein sequence ID" value="CAE7566507.1"/>
    <property type="molecule type" value="Genomic_DNA"/>
</dbReference>
<feature type="compositionally biased region" description="Low complexity" evidence="1">
    <location>
        <begin position="232"/>
        <end position="241"/>
    </location>
</feature>
<comment type="caution">
    <text evidence="2">The sequence shown here is derived from an EMBL/GenBank/DDBJ whole genome shotgun (WGS) entry which is preliminary data.</text>
</comment>
<name>A0A812UII0_9DINO</name>
<reference evidence="2" key="1">
    <citation type="submission" date="2021-02" db="EMBL/GenBank/DDBJ databases">
        <authorList>
            <person name="Dougan E. K."/>
            <person name="Rhodes N."/>
            <person name="Thang M."/>
            <person name="Chan C."/>
        </authorList>
    </citation>
    <scope>NUCLEOTIDE SEQUENCE</scope>
</reference>
<sequence>MYQLQSRDSGHGAALPRVQSLRGPAAEPACAEGQGVAKADHPPPEGCAARVEGLQDARRAHLRSPSPCRCPARDATPDAVRVKDTLDRLEGAGDILFSLANDCPEDLLFGDSKELDKEPMEFARIVSAVASGKGGGKGKGNPAPGQVPPGQMPGYGQAPGYGCPPGPLPGYGQMPQTQMPGAGQVPYAQMPPPGHMPHMPPGIIQPAYTKAAANPPFVDESNAGSRMPNLPPAGASTPTPASAQANLGMPNVTGLMDMAGKGVKSLWQQGADSTTKP</sequence>
<evidence type="ECO:0000313" key="2">
    <source>
        <dbReference type="EMBL" id="CAE7566507.1"/>
    </source>
</evidence>
<evidence type="ECO:0000313" key="3">
    <source>
        <dbReference type="Proteomes" id="UP000604046"/>
    </source>
</evidence>
<accession>A0A812UII0</accession>
<keyword evidence="3" id="KW-1185">Reference proteome</keyword>
<protein>
    <submittedName>
        <fullName evidence="2">Uncharacterized protein</fullName>
    </submittedName>
</protein>
<dbReference type="AlphaFoldDB" id="A0A812UII0"/>